<gene>
    <name evidence="4" type="primary">CRP</name>
    <name evidence="4" type="ORF">LAWI1_G006208</name>
</gene>
<dbReference type="Proteomes" id="UP000315522">
    <property type="component" value="Unassembled WGS sequence"/>
</dbReference>
<dbReference type="PANTHER" id="PTHR42341">
    <property type="entry name" value="HYDROPHOBIN"/>
    <property type="match status" value="1"/>
</dbReference>
<feature type="chain" id="PRO_5021967151" evidence="3">
    <location>
        <begin position="18"/>
        <end position="94"/>
    </location>
</feature>
<reference evidence="4 5" key="1">
    <citation type="submission" date="2018-05" db="EMBL/GenBank/DDBJ databases">
        <title>Genome sequencing and assembly of the regulated plant pathogen Lachnellula willkommii and related sister species for the development of diagnostic species identification markers.</title>
        <authorList>
            <person name="Giroux E."/>
            <person name="Bilodeau G."/>
        </authorList>
    </citation>
    <scope>NUCLEOTIDE SEQUENCE [LARGE SCALE GENOMIC DNA]</scope>
    <source>
        <strain evidence="4 5">CBS 172.35</strain>
    </source>
</reference>
<feature type="signal peptide" evidence="3">
    <location>
        <begin position="1"/>
        <end position="17"/>
    </location>
</feature>
<dbReference type="InterPro" id="IPR010636">
    <property type="entry name" value="Class_II_hydrophobin"/>
</dbReference>
<dbReference type="GO" id="GO:0005576">
    <property type="term" value="C:extracellular region"/>
    <property type="evidence" value="ECO:0007669"/>
    <property type="project" value="InterPro"/>
</dbReference>
<dbReference type="PANTHER" id="PTHR42341:SF1">
    <property type="entry name" value="HYDROPHOBIN"/>
    <property type="match status" value="1"/>
</dbReference>
<comment type="similarity">
    <text evidence="1">Belongs to the cerato-ulmin hydrophobin family.</text>
</comment>
<evidence type="ECO:0000256" key="2">
    <source>
        <dbReference type="ARBA" id="ARBA00023157"/>
    </source>
</evidence>
<evidence type="ECO:0000256" key="3">
    <source>
        <dbReference type="SAM" id="SignalP"/>
    </source>
</evidence>
<dbReference type="Gene3D" id="3.20.120.10">
    <property type="entry name" value="Hydrophobin"/>
    <property type="match status" value="1"/>
</dbReference>
<dbReference type="AlphaFoldDB" id="A0A559M8N8"/>
<name>A0A559M8N8_9HELO</name>
<evidence type="ECO:0000313" key="4">
    <source>
        <dbReference type="EMBL" id="TVY89317.1"/>
    </source>
</evidence>
<accession>A0A559M8N8</accession>
<keyword evidence="2" id="KW-1015">Disulfide bond</keyword>
<keyword evidence="5" id="KW-1185">Reference proteome</keyword>
<dbReference type="CDD" id="cd23508">
    <property type="entry name" value="hydrophobin_II"/>
    <property type="match status" value="1"/>
</dbReference>
<dbReference type="SUPFAM" id="SSF101751">
    <property type="entry name" value="Hydrophobin II, HfbII"/>
    <property type="match status" value="1"/>
</dbReference>
<comment type="caution">
    <text evidence="4">The sequence shown here is derived from an EMBL/GenBank/DDBJ whole genome shotgun (WGS) entry which is preliminary data.</text>
</comment>
<keyword evidence="3" id="KW-0732">Signal</keyword>
<evidence type="ECO:0000256" key="1">
    <source>
        <dbReference type="ARBA" id="ARBA00009576"/>
    </source>
</evidence>
<proteinExistence type="inferred from homology"/>
<dbReference type="EMBL" id="QGML01001310">
    <property type="protein sequence ID" value="TVY89317.1"/>
    <property type="molecule type" value="Genomic_DNA"/>
</dbReference>
<organism evidence="4 5">
    <name type="scientific">Lachnellula willkommii</name>
    <dbReference type="NCBI Taxonomy" id="215461"/>
    <lineage>
        <taxon>Eukaryota</taxon>
        <taxon>Fungi</taxon>
        <taxon>Dikarya</taxon>
        <taxon>Ascomycota</taxon>
        <taxon>Pezizomycotina</taxon>
        <taxon>Leotiomycetes</taxon>
        <taxon>Helotiales</taxon>
        <taxon>Lachnaceae</taxon>
        <taxon>Lachnellula</taxon>
    </lineage>
</organism>
<evidence type="ECO:0000313" key="5">
    <source>
        <dbReference type="Proteomes" id="UP000315522"/>
    </source>
</evidence>
<dbReference type="InterPro" id="IPR036686">
    <property type="entry name" value="Class_II_Hydrophobin_sf"/>
</dbReference>
<protein>
    <submittedName>
        <fullName evidence="4">Cryparin</fullName>
    </submittedName>
</protein>
<dbReference type="Pfam" id="PF06766">
    <property type="entry name" value="Hydrophobin_2"/>
    <property type="match status" value="1"/>
</dbReference>
<sequence>MRTSFVTLFGLAASVAAIPAMLGERQTTVCSSGTAQCCSVDVLGIADLDCANPPSVPTNGTEFQTICAAEGQIDMCCILPVLDQGIICSTPIGS</sequence>